<feature type="domain" description="Histidine kinase" evidence="13">
    <location>
        <begin position="261"/>
        <end position="470"/>
    </location>
</feature>
<keyword evidence="16" id="KW-1185">Reference proteome</keyword>
<dbReference type="SMART" id="SM00304">
    <property type="entry name" value="HAMP"/>
    <property type="match status" value="1"/>
</dbReference>
<evidence type="ECO:0000256" key="1">
    <source>
        <dbReference type="ARBA" id="ARBA00000085"/>
    </source>
</evidence>
<evidence type="ECO:0000313" key="16">
    <source>
        <dbReference type="Proteomes" id="UP000005737"/>
    </source>
</evidence>
<evidence type="ECO:0000259" key="14">
    <source>
        <dbReference type="PROSITE" id="PS50885"/>
    </source>
</evidence>
<dbReference type="AlphaFoldDB" id="H2CD76"/>
<dbReference type="InterPro" id="IPR036890">
    <property type="entry name" value="HATPase_C_sf"/>
</dbReference>
<keyword evidence="7 12" id="KW-0812">Transmembrane</keyword>
<dbReference type="EMBL" id="JH597773">
    <property type="protein sequence ID" value="EHQ07552.1"/>
    <property type="molecule type" value="Genomic_DNA"/>
</dbReference>
<evidence type="ECO:0000256" key="7">
    <source>
        <dbReference type="ARBA" id="ARBA00022692"/>
    </source>
</evidence>
<evidence type="ECO:0000256" key="4">
    <source>
        <dbReference type="ARBA" id="ARBA00022475"/>
    </source>
</evidence>
<dbReference type="PROSITE" id="PS50109">
    <property type="entry name" value="HIS_KIN"/>
    <property type="match status" value="1"/>
</dbReference>
<comment type="catalytic activity">
    <reaction evidence="1">
        <text>ATP + protein L-histidine = ADP + protein N-phospho-L-histidine.</text>
        <dbReference type="EC" id="2.7.13.3"/>
    </reaction>
</comment>
<protein>
    <recommendedName>
        <fullName evidence="3">histidine kinase</fullName>
        <ecNumber evidence="3">2.7.13.3</ecNumber>
    </recommendedName>
</protein>
<dbReference type="InterPro" id="IPR005467">
    <property type="entry name" value="His_kinase_dom"/>
</dbReference>
<evidence type="ECO:0000256" key="8">
    <source>
        <dbReference type="ARBA" id="ARBA00022777"/>
    </source>
</evidence>
<dbReference type="InterPro" id="IPR029151">
    <property type="entry name" value="Sensor-like_sf"/>
</dbReference>
<dbReference type="SUPFAM" id="SSF158472">
    <property type="entry name" value="HAMP domain-like"/>
    <property type="match status" value="1"/>
</dbReference>
<sequence>MSIRLRLSIGFFFVLVGAFYFLIDSILKDIRPRYLEAVEESLNDTAHLLASQIELQLRDGRIDPTLLQLTFQRMQEREFTAKIYGLVKTRTSLDVYITDARGIVIFDSTGKSVGEDFSRWNDVARTLRGDYGARSSRSDADDPASGALFVSAPIRHGDAVIGVLTVVKSKDSVTPFIDLARRKFILAGWMAAGGIILFSILITIWITSPIKRLRTYVESLQSDHPLPVPRSSGEVGELARAFEAMRRELEGRQYVERYVQTLTHEIKSPLAAIRGSAEILQSDLTEEDRKRMLRHIETESGRINEIIQRMLDLSTLENRSQLRDIEEIAVADLLADIAVSLEPIARQRQIKLDIKADQMIVRGERFLIRKAVENLIHNAIDFAPTSSTVRIACERRRGTIALLVSDDGPGIPDYAIDRIFERFYSLPRPETGRKSTGLGLPFVKEVMELHGGRCEVTTNGQTTATLLFPD</sequence>
<dbReference type="Proteomes" id="UP000005737">
    <property type="component" value="Unassembled WGS sequence"/>
</dbReference>
<dbReference type="GO" id="GO:0005886">
    <property type="term" value="C:plasma membrane"/>
    <property type="evidence" value="ECO:0007669"/>
    <property type="project" value="UniProtKB-SubCell"/>
</dbReference>
<evidence type="ECO:0000256" key="3">
    <source>
        <dbReference type="ARBA" id="ARBA00012438"/>
    </source>
</evidence>
<dbReference type="GO" id="GO:0000155">
    <property type="term" value="F:phosphorelay sensor kinase activity"/>
    <property type="evidence" value="ECO:0007669"/>
    <property type="project" value="InterPro"/>
</dbReference>
<comment type="subcellular location">
    <subcellularLocation>
        <location evidence="2">Cell membrane</location>
        <topology evidence="2">Multi-pass membrane protein</topology>
    </subcellularLocation>
</comment>
<dbReference type="PANTHER" id="PTHR45436">
    <property type="entry name" value="SENSOR HISTIDINE KINASE YKOH"/>
    <property type="match status" value="1"/>
</dbReference>
<evidence type="ECO:0000256" key="10">
    <source>
        <dbReference type="ARBA" id="ARBA00023012"/>
    </source>
</evidence>
<dbReference type="InterPro" id="IPR003661">
    <property type="entry name" value="HisK_dim/P_dom"/>
</dbReference>
<dbReference type="CDD" id="cd00082">
    <property type="entry name" value="HisKA"/>
    <property type="match status" value="1"/>
</dbReference>
<name>H2CD76_9LEPT</name>
<keyword evidence="6" id="KW-0808">Transferase</keyword>
<dbReference type="Gene3D" id="3.30.450.20">
    <property type="entry name" value="PAS domain"/>
    <property type="match status" value="1"/>
</dbReference>
<dbReference type="PANTHER" id="PTHR45436:SF10">
    <property type="entry name" value="HISTIDINE KINASE"/>
    <property type="match status" value="1"/>
</dbReference>
<evidence type="ECO:0000256" key="9">
    <source>
        <dbReference type="ARBA" id="ARBA00022989"/>
    </source>
</evidence>
<dbReference type="Pfam" id="PF00512">
    <property type="entry name" value="HisKA"/>
    <property type="match status" value="1"/>
</dbReference>
<evidence type="ECO:0000256" key="2">
    <source>
        <dbReference type="ARBA" id="ARBA00004651"/>
    </source>
</evidence>
<evidence type="ECO:0000256" key="12">
    <source>
        <dbReference type="SAM" id="Phobius"/>
    </source>
</evidence>
<dbReference type="SMART" id="SM00388">
    <property type="entry name" value="HisKA"/>
    <property type="match status" value="1"/>
</dbReference>
<dbReference type="Gene3D" id="1.10.287.130">
    <property type="match status" value="1"/>
</dbReference>
<evidence type="ECO:0000256" key="5">
    <source>
        <dbReference type="ARBA" id="ARBA00022553"/>
    </source>
</evidence>
<organism evidence="15 16">
    <name type="scientific">Leptonema illini DSM 21528</name>
    <dbReference type="NCBI Taxonomy" id="929563"/>
    <lineage>
        <taxon>Bacteria</taxon>
        <taxon>Pseudomonadati</taxon>
        <taxon>Spirochaetota</taxon>
        <taxon>Spirochaetia</taxon>
        <taxon>Leptospirales</taxon>
        <taxon>Leptospiraceae</taxon>
        <taxon>Leptonema</taxon>
    </lineage>
</organism>
<keyword evidence="5" id="KW-0597">Phosphoprotein</keyword>
<dbReference type="Pfam" id="PF02518">
    <property type="entry name" value="HATPase_c"/>
    <property type="match status" value="1"/>
</dbReference>
<feature type="transmembrane region" description="Helical" evidence="12">
    <location>
        <begin position="184"/>
        <end position="206"/>
    </location>
</feature>
<dbReference type="SUPFAM" id="SSF55874">
    <property type="entry name" value="ATPase domain of HSP90 chaperone/DNA topoisomerase II/histidine kinase"/>
    <property type="match status" value="1"/>
</dbReference>
<dbReference type="CDD" id="cd06225">
    <property type="entry name" value="HAMP"/>
    <property type="match status" value="1"/>
</dbReference>
<dbReference type="SMART" id="SM00387">
    <property type="entry name" value="HATPase_c"/>
    <property type="match status" value="1"/>
</dbReference>
<evidence type="ECO:0000256" key="11">
    <source>
        <dbReference type="ARBA" id="ARBA00023136"/>
    </source>
</evidence>
<dbReference type="InterPro" id="IPR050428">
    <property type="entry name" value="TCS_sensor_his_kinase"/>
</dbReference>
<dbReference type="NCBIfam" id="NF008312">
    <property type="entry name" value="PRK11100.1"/>
    <property type="match status" value="1"/>
</dbReference>
<dbReference type="HOGENOM" id="CLU_3436752_0_0_12"/>
<feature type="transmembrane region" description="Helical" evidence="12">
    <location>
        <begin position="6"/>
        <end position="23"/>
    </location>
</feature>
<dbReference type="EC" id="2.7.13.3" evidence="3"/>
<keyword evidence="11 12" id="KW-0472">Membrane</keyword>
<dbReference type="InterPro" id="IPR003594">
    <property type="entry name" value="HATPase_dom"/>
</dbReference>
<dbReference type="SUPFAM" id="SSF103190">
    <property type="entry name" value="Sensory domain-like"/>
    <property type="match status" value="1"/>
</dbReference>
<dbReference type="PROSITE" id="PS50885">
    <property type="entry name" value="HAMP"/>
    <property type="match status" value="1"/>
</dbReference>
<dbReference type="SUPFAM" id="SSF47384">
    <property type="entry name" value="Homodimeric domain of signal transducing histidine kinase"/>
    <property type="match status" value="1"/>
</dbReference>
<dbReference type="STRING" id="183.GCA_002009735_00440"/>
<evidence type="ECO:0000313" key="15">
    <source>
        <dbReference type="EMBL" id="EHQ07552.1"/>
    </source>
</evidence>
<keyword evidence="9 12" id="KW-1133">Transmembrane helix</keyword>
<keyword evidence="4" id="KW-1003">Cell membrane</keyword>
<reference evidence="15 16" key="1">
    <citation type="submission" date="2011-10" db="EMBL/GenBank/DDBJ databases">
        <title>The Improved High-Quality Draft genome of Leptonema illini DSM 21528.</title>
        <authorList>
            <consortium name="US DOE Joint Genome Institute (JGI-PGF)"/>
            <person name="Lucas S."/>
            <person name="Copeland A."/>
            <person name="Lapidus A."/>
            <person name="Glavina del Rio T."/>
            <person name="Dalin E."/>
            <person name="Tice H."/>
            <person name="Bruce D."/>
            <person name="Goodwin L."/>
            <person name="Pitluck S."/>
            <person name="Peters L."/>
            <person name="Mikhailova N."/>
            <person name="Held B."/>
            <person name="Kyrpides N."/>
            <person name="Mavromatis K."/>
            <person name="Ivanova N."/>
            <person name="Markowitz V."/>
            <person name="Cheng J.-F."/>
            <person name="Hugenholtz P."/>
            <person name="Woyke T."/>
            <person name="Wu D."/>
            <person name="Gronow S."/>
            <person name="Wellnitz S."/>
            <person name="Brambilla E.-M."/>
            <person name="Klenk H.-P."/>
            <person name="Eisen J.A."/>
        </authorList>
    </citation>
    <scope>NUCLEOTIDE SEQUENCE [LARGE SCALE GENOMIC DNA]</scope>
    <source>
        <strain evidence="15 16">DSM 21528</strain>
    </source>
</reference>
<evidence type="ECO:0000259" key="13">
    <source>
        <dbReference type="PROSITE" id="PS50109"/>
    </source>
</evidence>
<accession>H2CD76</accession>
<proteinExistence type="predicted"/>
<dbReference type="Gene3D" id="3.30.565.10">
    <property type="entry name" value="Histidine kinase-like ATPase, C-terminal domain"/>
    <property type="match status" value="1"/>
</dbReference>
<evidence type="ECO:0000256" key="6">
    <source>
        <dbReference type="ARBA" id="ARBA00022679"/>
    </source>
</evidence>
<gene>
    <name evidence="15" type="ORF">Lepil_2883</name>
</gene>
<dbReference type="Gene3D" id="6.10.340.10">
    <property type="match status" value="1"/>
</dbReference>
<keyword evidence="10" id="KW-0902">Two-component regulatory system</keyword>
<dbReference type="InterPro" id="IPR036097">
    <property type="entry name" value="HisK_dim/P_sf"/>
</dbReference>
<dbReference type="InterPro" id="IPR003660">
    <property type="entry name" value="HAMP_dom"/>
</dbReference>
<feature type="domain" description="HAMP" evidence="14">
    <location>
        <begin position="204"/>
        <end position="254"/>
    </location>
</feature>
<keyword evidence="8" id="KW-0418">Kinase</keyword>
<dbReference type="PRINTS" id="PR00344">
    <property type="entry name" value="BCTRLSENSOR"/>
</dbReference>
<dbReference type="Pfam" id="PF00672">
    <property type="entry name" value="HAMP"/>
    <property type="match status" value="1"/>
</dbReference>
<dbReference type="InterPro" id="IPR004358">
    <property type="entry name" value="Sig_transdc_His_kin-like_C"/>
</dbReference>